<keyword evidence="12" id="KW-1185">Reference proteome</keyword>
<reference evidence="11 12" key="1">
    <citation type="submission" date="2017-06" db="EMBL/GenBank/DDBJ databases">
        <title>A platform for efficient transgenesis in Macrostomum lignano, a flatworm model organism for stem cell research.</title>
        <authorList>
            <person name="Berezikov E."/>
        </authorList>
    </citation>
    <scope>NUCLEOTIDE SEQUENCE [LARGE SCALE GENOMIC DNA]</scope>
    <source>
        <strain evidence="11">DV1</strain>
        <tissue evidence="11">Whole organism</tissue>
    </source>
</reference>
<keyword evidence="9" id="KW-0256">Endoplasmic reticulum</keyword>
<keyword evidence="8 9" id="KW-0472">Membrane</keyword>
<evidence type="ECO:0000256" key="1">
    <source>
        <dbReference type="ARBA" id="ARBA00004167"/>
    </source>
</evidence>
<dbReference type="GO" id="GO:0046872">
    <property type="term" value="F:metal ion binding"/>
    <property type="evidence" value="ECO:0007669"/>
    <property type="project" value="UniProtKB-UniRule"/>
</dbReference>
<feature type="domain" description="Iron-binding zinc finger CDGSH type" evidence="10">
    <location>
        <begin position="89"/>
        <end position="127"/>
    </location>
</feature>
<keyword evidence="5 9" id="KW-1133">Transmembrane helix</keyword>
<dbReference type="InterPro" id="IPR018967">
    <property type="entry name" value="FeS-contain_CDGSH-typ"/>
</dbReference>
<dbReference type="InterPro" id="IPR019610">
    <property type="entry name" value="FeS-contain_mitoNEET_N"/>
</dbReference>
<comment type="similarity">
    <text evidence="9">Belongs to the CISD protein family. CISD2 subfamily.</text>
</comment>
<comment type="cofactor">
    <cofactor evidence="9">
        <name>[2Fe-2S] cluster</name>
        <dbReference type="ChEBI" id="CHEBI:190135"/>
    </cofactor>
    <text evidence="9">Binds 1 [2Fe-2S] cluster.</text>
</comment>
<protein>
    <recommendedName>
        <fullName evidence="9">CDGSH iron-sulfur domain-containing protein 2 homologue</fullName>
    </recommendedName>
</protein>
<evidence type="ECO:0000256" key="9">
    <source>
        <dbReference type="RuleBase" id="RU369084"/>
    </source>
</evidence>
<evidence type="ECO:0000313" key="11">
    <source>
        <dbReference type="EMBL" id="PAA80783.1"/>
    </source>
</evidence>
<keyword evidence="2 9" id="KW-0812">Transmembrane</keyword>
<dbReference type="PANTHER" id="PTHR13680:SF5">
    <property type="entry name" value="CDGSH IRON-SULFUR DOMAIN-CONTAINING PROTEIN 1"/>
    <property type="match status" value="1"/>
</dbReference>
<dbReference type="Pfam" id="PF09360">
    <property type="entry name" value="zf-CDGSH"/>
    <property type="match status" value="1"/>
</dbReference>
<keyword evidence="4 9" id="KW-0479">Metal-binding</keyword>
<dbReference type="GO" id="GO:0010506">
    <property type="term" value="P:regulation of autophagy"/>
    <property type="evidence" value="ECO:0007669"/>
    <property type="project" value="UniProtKB-UniRule"/>
</dbReference>
<evidence type="ECO:0000256" key="5">
    <source>
        <dbReference type="ARBA" id="ARBA00022989"/>
    </source>
</evidence>
<dbReference type="STRING" id="282301.A0A267G455"/>
<evidence type="ECO:0000256" key="3">
    <source>
        <dbReference type="ARBA" id="ARBA00022714"/>
    </source>
</evidence>
<feature type="transmembrane region" description="Helical" evidence="9">
    <location>
        <begin position="36"/>
        <end position="57"/>
    </location>
</feature>
<dbReference type="GO" id="GO:0005741">
    <property type="term" value="C:mitochondrial outer membrane"/>
    <property type="evidence" value="ECO:0007669"/>
    <property type="project" value="TreeGrafter"/>
</dbReference>
<evidence type="ECO:0000256" key="4">
    <source>
        <dbReference type="ARBA" id="ARBA00022723"/>
    </source>
</evidence>
<evidence type="ECO:0000259" key="10">
    <source>
        <dbReference type="SMART" id="SM00704"/>
    </source>
</evidence>
<dbReference type="PANTHER" id="PTHR13680">
    <property type="entry name" value="CDGSH IRON-SULFUR DOMAIN-CONTAINING PROTEIN 1"/>
    <property type="match status" value="1"/>
</dbReference>
<dbReference type="OrthoDB" id="449252at2759"/>
<name>A0A267G455_9PLAT</name>
<keyword evidence="3 9" id="KW-0001">2Fe-2S</keyword>
<dbReference type="InterPro" id="IPR042216">
    <property type="entry name" value="MitoNEET_CISD"/>
</dbReference>
<comment type="subcellular location">
    <subcellularLocation>
        <location evidence="9">Endoplasmic reticulum membrane</location>
        <topology evidence="9">Single-pass membrane protein</topology>
    </subcellularLocation>
    <subcellularLocation>
        <location evidence="1">Membrane</location>
        <topology evidence="1">Single-pass membrane protein</topology>
    </subcellularLocation>
</comment>
<accession>A0A267G455</accession>
<evidence type="ECO:0000256" key="6">
    <source>
        <dbReference type="ARBA" id="ARBA00023004"/>
    </source>
</evidence>
<dbReference type="Pfam" id="PF10660">
    <property type="entry name" value="MitoNEET_N"/>
    <property type="match status" value="1"/>
</dbReference>
<sequence>MDFYRRIVTEILPDKLQRVPVPDSFFGIFKLSVSELASLALFTGASGFVVYSVYTTCQLKLDQYRKASKPNSVGKGTLVNISWRKDVSKVADTISADEIGEKVAMCRCWRSKKFPYCDGSHNQHNATTGDNVGPLLVKK</sequence>
<evidence type="ECO:0000256" key="2">
    <source>
        <dbReference type="ARBA" id="ARBA00022692"/>
    </source>
</evidence>
<keyword evidence="7 9" id="KW-0411">Iron-sulfur</keyword>
<proteinExistence type="inferred from homology"/>
<dbReference type="FunFam" id="3.40.5.90:FF:000001">
    <property type="entry name" value="CDGSH iron-sulfur domain-containing protein 1"/>
    <property type="match status" value="1"/>
</dbReference>
<dbReference type="AlphaFoldDB" id="A0A267G455"/>
<comment type="caution">
    <text evidence="11">The sequence shown here is derived from an EMBL/GenBank/DDBJ whole genome shotgun (WGS) entry which is preliminary data.</text>
</comment>
<evidence type="ECO:0000256" key="8">
    <source>
        <dbReference type="ARBA" id="ARBA00023136"/>
    </source>
</evidence>
<dbReference type="EMBL" id="NIVC01000567">
    <property type="protein sequence ID" value="PAA80783.1"/>
    <property type="molecule type" value="Genomic_DNA"/>
</dbReference>
<dbReference type="GO" id="GO:0005789">
    <property type="term" value="C:endoplasmic reticulum membrane"/>
    <property type="evidence" value="ECO:0007669"/>
    <property type="project" value="UniProtKB-SubCell"/>
</dbReference>
<dbReference type="InterPro" id="IPR045131">
    <property type="entry name" value="CISD1/2"/>
</dbReference>
<dbReference type="Gene3D" id="3.40.5.90">
    <property type="entry name" value="CDGSH iron-sulfur domain, mitoNEET-type"/>
    <property type="match status" value="1"/>
</dbReference>
<keyword evidence="6 9" id="KW-0408">Iron</keyword>
<evidence type="ECO:0000313" key="12">
    <source>
        <dbReference type="Proteomes" id="UP000215902"/>
    </source>
</evidence>
<dbReference type="GO" id="GO:0051537">
    <property type="term" value="F:2 iron, 2 sulfur cluster binding"/>
    <property type="evidence" value="ECO:0007669"/>
    <property type="project" value="UniProtKB-UniRule"/>
</dbReference>
<organism evidence="11 12">
    <name type="scientific">Macrostomum lignano</name>
    <dbReference type="NCBI Taxonomy" id="282301"/>
    <lineage>
        <taxon>Eukaryota</taxon>
        <taxon>Metazoa</taxon>
        <taxon>Spiralia</taxon>
        <taxon>Lophotrochozoa</taxon>
        <taxon>Platyhelminthes</taxon>
        <taxon>Rhabditophora</taxon>
        <taxon>Macrostomorpha</taxon>
        <taxon>Macrostomida</taxon>
        <taxon>Macrostomidae</taxon>
        <taxon>Macrostomum</taxon>
    </lineage>
</organism>
<dbReference type="Proteomes" id="UP000215902">
    <property type="component" value="Unassembled WGS sequence"/>
</dbReference>
<dbReference type="SMART" id="SM00704">
    <property type="entry name" value="ZnF_CDGSH"/>
    <property type="match status" value="1"/>
</dbReference>
<gene>
    <name evidence="11" type="ORF">BOX15_Mlig030320g3</name>
</gene>
<evidence type="ECO:0000256" key="7">
    <source>
        <dbReference type="ARBA" id="ARBA00023014"/>
    </source>
</evidence>